<keyword evidence="2" id="KW-1185">Reference proteome</keyword>
<accession>A0ABY7H4J2</accession>
<dbReference type="EMBL" id="CP114040">
    <property type="protein sequence ID" value="WAS94182.1"/>
    <property type="molecule type" value="Genomic_DNA"/>
</dbReference>
<gene>
    <name evidence="1" type="ORF">O0S08_49295</name>
</gene>
<name>A0ABY7H4J2_9BACT</name>
<sequence length="78" mass="8515">MDAHKLVRMANEIATFFESDPDPAAVSDGIAGHIRRFWDPRMRRALLLHIDEHAGEGCRPAVLAAIAANRKSLTPPAA</sequence>
<proteinExistence type="predicted"/>
<protein>
    <submittedName>
        <fullName evidence="1">Formate dehydrogenase subunit delta</fullName>
    </submittedName>
</protein>
<dbReference type="RefSeq" id="WP_269036519.1">
    <property type="nucleotide sequence ID" value="NZ_CP114040.1"/>
</dbReference>
<dbReference type="InterPro" id="IPR021074">
    <property type="entry name" value="Formate_DH_dsu"/>
</dbReference>
<dbReference type="Proteomes" id="UP001164459">
    <property type="component" value="Chromosome"/>
</dbReference>
<reference evidence="1" key="1">
    <citation type="submission" date="2022-11" db="EMBL/GenBank/DDBJ databases">
        <title>Minimal conservation of predation-associated metabolite biosynthetic gene clusters underscores biosynthetic potential of Myxococcota including descriptions for ten novel species: Archangium lansinium sp. nov., Myxococcus landrumus sp. nov., Nannocystis bai.</title>
        <authorList>
            <person name="Ahearne A."/>
            <person name="Stevens C."/>
            <person name="Dowd S."/>
        </authorList>
    </citation>
    <scope>NUCLEOTIDE SEQUENCE</scope>
    <source>
        <strain evidence="1">Fl3</strain>
    </source>
</reference>
<evidence type="ECO:0000313" key="2">
    <source>
        <dbReference type="Proteomes" id="UP001164459"/>
    </source>
</evidence>
<organism evidence="1 2">
    <name type="scientific">Nannocystis punicea</name>
    <dbReference type="NCBI Taxonomy" id="2995304"/>
    <lineage>
        <taxon>Bacteria</taxon>
        <taxon>Pseudomonadati</taxon>
        <taxon>Myxococcota</taxon>
        <taxon>Polyangia</taxon>
        <taxon>Nannocystales</taxon>
        <taxon>Nannocystaceae</taxon>
        <taxon>Nannocystis</taxon>
    </lineage>
</organism>
<evidence type="ECO:0000313" key="1">
    <source>
        <dbReference type="EMBL" id="WAS94182.1"/>
    </source>
</evidence>
<dbReference type="Pfam" id="PF11390">
    <property type="entry name" value="FdsD"/>
    <property type="match status" value="1"/>
</dbReference>